<reference evidence="2" key="1">
    <citation type="submission" date="2023-02" db="EMBL/GenBank/DDBJ databases">
        <title>Nocardiopsis ansamitocini NBRC 112285.</title>
        <authorList>
            <person name="Ichikawa N."/>
            <person name="Sato H."/>
            <person name="Tonouchi N."/>
        </authorList>
    </citation>
    <scope>NUCLEOTIDE SEQUENCE</scope>
    <source>
        <strain evidence="2">NBRC 112285</strain>
    </source>
</reference>
<dbReference type="Proteomes" id="UP001165092">
    <property type="component" value="Unassembled WGS sequence"/>
</dbReference>
<organism evidence="2 3">
    <name type="scientific">Nocardiopsis ansamitocini</name>
    <dbReference type="NCBI Taxonomy" id="1670832"/>
    <lineage>
        <taxon>Bacteria</taxon>
        <taxon>Bacillati</taxon>
        <taxon>Actinomycetota</taxon>
        <taxon>Actinomycetes</taxon>
        <taxon>Streptosporangiales</taxon>
        <taxon>Nocardiopsidaceae</taxon>
        <taxon>Nocardiopsis</taxon>
    </lineage>
</organism>
<evidence type="ECO:0000313" key="3">
    <source>
        <dbReference type="Proteomes" id="UP001165092"/>
    </source>
</evidence>
<evidence type="ECO:0000256" key="1">
    <source>
        <dbReference type="SAM" id="MobiDB-lite"/>
    </source>
</evidence>
<dbReference type="AlphaFoldDB" id="A0A9W6P615"/>
<comment type="caution">
    <text evidence="2">The sequence shown here is derived from an EMBL/GenBank/DDBJ whole genome shotgun (WGS) entry which is preliminary data.</text>
</comment>
<name>A0A9W6P615_9ACTN</name>
<evidence type="ECO:0000313" key="2">
    <source>
        <dbReference type="EMBL" id="GLU47727.1"/>
    </source>
</evidence>
<accession>A0A9W6P615</accession>
<feature type="compositionally biased region" description="Basic residues" evidence="1">
    <location>
        <begin position="82"/>
        <end position="91"/>
    </location>
</feature>
<proteinExistence type="predicted"/>
<gene>
    <name evidence="2" type="ORF">Nans01_20780</name>
</gene>
<keyword evidence="3" id="KW-1185">Reference proteome</keyword>
<sequence>MCVSTTVGPGQLAGGTAPDRERVPIRPATDVRQCAVVPPVWYGYVVFRMAGPRVVVSGGRGRRPRVDSPVRPYCQTADPRCRTHTGRRGRRAMPGESRTPAVYRLEPVGSHSV</sequence>
<feature type="region of interest" description="Disordered" evidence="1">
    <location>
        <begin position="1"/>
        <end position="22"/>
    </location>
</feature>
<dbReference type="EMBL" id="BSQG01000003">
    <property type="protein sequence ID" value="GLU47727.1"/>
    <property type="molecule type" value="Genomic_DNA"/>
</dbReference>
<feature type="region of interest" description="Disordered" evidence="1">
    <location>
        <begin position="57"/>
        <end position="113"/>
    </location>
</feature>
<protein>
    <submittedName>
        <fullName evidence="2">Uncharacterized protein</fullName>
    </submittedName>
</protein>